<protein>
    <submittedName>
        <fullName evidence="2">Baseplate protein</fullName>
    </submittedName>
</protein>
<dbReference type="Pfam" id="PF04965">
    <property type="entry name" value="GPW_gp25"/>
    <property type="match status" value="1"/>
</dbReference>
<gene>
    <name evidence="2" type="ORF">B1756_04020</name>
</gene>
<dbReference type="GeneID" id="32893217"/>
<reference evidence="3" key="1">
    <citation type="submission" date="2017-02" db="EMBL/GenBank/DDBJ databases">
        <title>Natronthermophilus aegyptiacus gen. nov.,sp. nov., an aerobic, extremely halophilic alkalithermophilic archaeon isolated from the athalassohaline Wadi An Natrun, Egypt.</title>
        <authorList>
            <person name="Zhao B."/>
        </authorList>
    </citation>
    <scope>NUCLEOTIDE SEQUENCE [LARGE SCALE GENOMIC DNA]</scope>
    <source>
        <strain evidence="3">JW/NM-HA 15</strain>
    </source>
</reference>
<dbReference type="Proteomes" id="UP000250088">
    <property type="component" value="Chromosome"/>
</dbReference>
<dbReference type="AlphaFoldDB" id="A0A2Z2HPN4"/>
<evidence type="ECO:0000313" key="2">
    <source>
        <dbReference type="EMBL" id="ARS89000.1"/>
    </source>
</evidence>
<proteinExistence type="predicted"/>
<evidence type="ECO:0000259" key="1">
    <source>
        <dbReference type="Pfam" id="PF04965"/>
    </source>
</evidence>
<name>A0A2Z2HPN4_9EURY</name>
<feature type="domain" description="IraD/Gp25-like" evidence="1">
    <location>
        <begin position="26"/>
        <end position="116"/>
    </location>
</feature>
<accession>A0A2Z2HPN4</accession>
<dbReference type="EMBL" id="CP019893">
    <property type="protein sequence ID" value="ARS89000.1"/>
    <property type="molecule type" value="Genomic_DNA"/>
</dbReference>
<dbReference type="InterPro" id="IPR007048">
    <property type="entry name" value="IraD/Gp25-like"/>
</dbReference>
<dbReference type="SUPFAM" id="SSF160719">
    <property type="entry name" value="gpW/gp25-like"/>
    <property type="match status" value="1"/>
</dbReference>
<evidence type="ECO:0000313" key="3">
    <source>
        <dbReference type="Proteomes" id="UP000250088"/>
    </source>
</evidence>
<organism evidence="2 3">
    <name type="scientific">Natrarchaeobaculum aegyptiacum</name>
    <dbReference type="NCBI Taxonomy" id="745377"/>
    <lineage>
        <taxon>Archaea</taxon>
        <taxon>Methanobacteriati</taxon>
        <taxon>Methanobacteriota</taxon>
        <taxon>Stenosarchaea group</taxon>
        <taxon>Halobacteria</taxon>
        <taxon>Halobacteriales</taxon>
        <taxon>Natrialbaceae</taxon>
        <taxon>Natrarchaeobaculum</taxon>
    </lineage>
</organism>
<dbReference type="KEGG" id="naj:B1756_04020"/>
<keyword evidence="3" id="KW-1185">Reference proteome</keyword>
<sequence length="132" mass="14867">MAEEFLGTGWQYPVTTDHRGNIETSDAEEDIRESIKIILGTAKGERVMRPEFGCDIHDHVYSAASPATLNLIESSVHEALVRWEPRIDIEDVNVSTASDDPNRILIEIDYYVRTTNSLSNMVYPFHITEGDG</sequence>
<dbReference type="OrthoDB" id="147169at2157"/>
<dbReference type="Gene3D" id="3.10.450.40">
    <property type="match status" value="1"/>
</dbReference>
<dbReference type="RefSeq" id="WP_086887383.1">
    <property type="nucleotide sequence ID" value="NZ_CP019893.1"/>
</dbReference>